<gene>
    <name evidence="1" type="ORF">SEMRO_581_G170320.2</name>
</gene>
<proteinExistence type="predicted"/>
<evidence type="ECO:0000313" key="1">
    <source>
        <dbReference type="EMBL" id="CAB9513261.1"/>
    </source>
</evidence>
<evidence type="ECO:0000313" key="2">
    <source>
        <dbReference type="Proteomes" id="UP001153069"/>
    </source>
</evidence>
<organism evidence="1 2">
    <name type="scientific">Seminavis robusta</name>
    <dbReference type="NCBI Taxonomy" id="568900"/>
    <lineage>
        <taxon>Eukaryota</taxon>
        <taxon>Sar</taxon>
        <taxon>Stramenopiles</taxon>
        <taxon>Ochrophyta</taxon>
        <taxon>Bacillariophyta</taxon>
        <taxon>Bacillariophyceae</taxon>
        <taxon>Bacillariophycidae</taxon>
        <taxon>Naviculales</taxon>
        <taxon>Naviculaceae</taxon>
        <taxon>Seminavis</taxon>
    </lineage>
</organism>
<dbReference type="EMBL" id="CAICTM010000580">
    <property type="protein sequence ID" value="CAB9513261.1"/>
    <property type="molecule type" value="Genomic_DNA"/>
</dbReference>
<sequence length="221" mass="25321">MTAGDVPRKPWYLIAMAYGQEEGDYKTDQGSKGWNAFKDYGSKFIQRVQRAGSCFLHAAAVLQSYCLQGNEELQVVDISKFFRHSFSAEKVSKYIIEEKGGNAEQELRTMIAGKRMSSMKFEMDLMEKSKEEYPNELFEQLELYGPGLIHYFAIEGKFKNANGVDGDGNVHLECFEGTFATTENMERHAMELVGMRKVDGEWKLLLQNWWPNLQLVEVTPE</sequence>
<keyword evidence="2" id="KW-1185">Reference proteome</keyword>
<reference evidence="1" key="1">
    <citation type="submission" date="2020-06" db="EMBL/GenBank/DDBJ databases">
        <authorList>
            <consortium name="Plant Systems Biology data submission"/>
        </authorList>
    </citation>
    <scope>NUCLEOTIDE SEQUENCE</scope>
    <source>
        <strain evidence="1">D6</strain>
    </source>
</reference>
<name>A0A9N8E2A7_9STRA</name>
<dbReference type="AlphaFoldDB" id="A0A9N8E2A7"/>
<comment type="caution">
    <text evidence="1">The sequence shown here is derived from an EMBL/GenBank/DDBJ whole genome shotgun (WGS) entry which is preliminary data.</text>
</comment>
<dbReference type="OrthoDB" id="422642at2759"/>
<protein>
    <submittedName>
        <fullName evidence="1">Uncharacterized protein</fullName>
    </submittedName>
</protein>
<accession>A0A9N8E2A7</accession>
<dbReference type="Proteomes" id="UP001153069">
    <property type="component" value="Unassembled WGS sequence"/>
</dbReference>